<dbReference type="EMBL" id="SLXT01000001">
    <property type="protein sequence ID" value="TCP69023.1"/>
    <property type="molecule type" value="Genomic_DNA"/>
</dbReference>
<feature type="non-terminal residue" evidence="1">
    <location>
        <position position="32"/>
    </location>
</feature>
<evidence type="ECO:0000313" key="1">
    <source>
        <dbReference type="EMBL" id="TCP69023.1"/>
    </source>
</evidence>
<proteinExistence type="predicted"/>
<gene>
    <name evidence="1" type="ORF">EDD73_101191</name>
</gene>
<name>A0A4R2RZE8_9FIRM</name>
<sequence length="32" mass="3599">MFAAVGHHGRRELTIILMVKTSTDSYPSTEHL</sequence>
<dbReference type="Proteomes" id="UP000294813">
    <property type="component" value="Unassembled WGS sequence"/>
</dbReference>
<accession>A0A4R2RZE8</accession>
<protein>
    <submittedName>
        <fullName evidence="1">Uncharacterized protein</fullName>
    </submittedName>
</protein>
<organism evidence="1 2">
    <name type="scientific">Heliophilum fasciatum</name>
    <dbReference type="NCBI Taxonomy" id="35700"/>
    <lineage>
        <taxon>Bacteria</taxon>
        <taxon>Bacillati</taxon>
        <taxon>Bacillota</taxon>
        <taxon>Clostridia</taxon>
        <taxon>Eubacteriales</taxon>
        <taxon>Heliobacteriaceae</taxon>
        <taxon>Heliophilum</taxon>
    </lineage>
</organism>
<keyword evidence="2" id="KW-1185">Reference proteome</keyword>
<evidence type="ECO:0000313" key="2">
    <source>
        <dbReference type="Proteomes" id="UP000294813"/>
    </source>
</evidence>
<dbReference type="AlphaFoldDB" id="A0A4R2RZE8"/>
<reference evidence="1 2" key="1">
    <citation type="submission" date="2019-03" db="EMBL/GenBank/DDBJ databases">
        <title>Genomic Encyclopedia of Type Strains, Phase IV (KMG-IV): sequencing the most valuable type-strain genomes for metagenomic binning, comparative biology and taxonomic classification.</title>
        <authorList>
            <person name="Goeker M."/>
        </authorList>
    </citation>
    <scope>NUCLEOTIDE SEQUENCE [LARGE SCALE GENOMIC DNA]</scope>
    <source>
        <strain evidence="1 2">DSM 11170</strain>
    </source>
</reference>
<comment type="caution">
    <text evidence="1">The sequence shown here is derived from an EMBL/GenBank/DDBJ whole genome shotgun (WGS) entry which is preliminary data.</text>
</comment>